<feature type="region of interest" description="Disordered" evidence="2">
    <location>
        <begin position="280"/>
        <end position="340"/>
    </location>
</feature>
<gene>
    <name evidence="4" type="ORF">JR316_005425</name>
</gene>
<feature type="compositionally biased region" description="Low complexity" evidence="2">
    <location>
        <begin position="306"/>
        <end position="317"/>
    </location>
</feature>
<feature type="region of interest" description="Disordered" evidence="2">
    <location>
        <begin position="713"/>
        <end position="745"/>
    </location>
</feature>
<evidence type="ECO:0000256" key="2">
    <source>
        <dbReference type="SAM" id="MobiDB-lite"/>
    </source>
</evidence>
<keyword evidence="3" id="KW-0472">Membrane</keyword>
<comment type="caution">
    <text evidence="4">The sequence shown here is derived from an EMBL/GenBank/DDBJ whole genome shotgun (WGS) entry which is preliminary data.</text>
</comment>
<keyword evidence="3" id="KW-0812">Transmembrane</keyword>
<feature type="compositionally biased region" description="Acidic residues" evidence="2">
    <location>
        <begin position="714"/>
        <end position="730"/>
    </location>
</feature>
<feature type="compositionally biased region" description="Polar residues" evidence="2">
    <location>
        <begin position="318"/>
        <end position="336"/>
    </location>
</feature>
<evidence type="ECO:0000256" key="3">
    <source>
        <dbReference type="SAM" id="Phobius"/>
    </source>
</evidence>
<proteinExistence type="predicted"/>
<feature type="coiled-coil region" evidence="1">
    <location>
        <begin position="194"/>
        <end position="253"/>
    </location>
</feature>
<organism evidence="4">
    <name type="scientific">Psilocybe cubensis</name>
    <name type="common">Psychedelic mushroom</name>
    <name type="synonym">Stropharia cubensis</name>
    <dbReference type="NCBI Taxonomy" id="181762"/>
    <lineage>
        <taxon>Eukaryota</taxon>
        <taxon>Fungi</taxon>
        <taxon>Dikarya</taxon>
        <taxon>Basidiomycota</taxon>
        <taxon>Agaricomycotina</taxon>
        <taxon>Agaricomycetes</taxon>
        <taxon>Agaricomycetidae</taxon>
        <taxon>Agaricales</taxon>
        <taxon>Agaricineae</taxon>
        <taxon>Strophariaceae</taxon>
        <taxon>Psilocybe</taxon>
    </lineage>
</organism>
<protein>
    <submittedName>
        <fullName evidence="4">Uncharacterized protein</fullName>
    </submittedName>
</protein>
<feature type="region of interest" description="Disordered" evidence="2">
    <location>
        <begin position="61"/>
        <end position="85"/>
    </location>
</feature>
<feature type="compositionally biased region" description="Polar residues" evidence="2">
    <location>
        <begin position="492"/>
        <end position="501"/>
    </location>
</feature>
<evidence type="ECO:0000313" key="4">
    <source>
        <dbReference type="EMBL" id="KAG5168871.1"/>
    </source>
</evidence>
<feature type="transmembrane region" description="Helical" evidence="3">
    <location>
        <begin position="826"/>
        <end position="846"/>
    </location>
</feature>
<feature type="region of interest" description="Disordered" evidence="2">
    <location>
        <begin position="473"/>
        <end position="508"/>
    </location>
</feature>
<accession>A0A8H7XZQ8</accession>
<dbReference type="EMBL" id="JAFIQS010000005">
    <property type="protein sequence ID" value="KAG5168871.1"/>
    <property type="molecule type" value="Genomic_DNA"/>
</dbReference>
<keyword evidence="1" id="KW-0175">Coiled coil</keyword>
<dbReference type="AlphaFoldDB" id="A0A8H7XZQ8"/>
<dbReference type="OrthoDB" id="2670688at2759"/>
<keyword evidence="3" id="KW-1133">Transmembrane helix</keyword>
<name>A0A8H7XZQ8_PSICU</name>
<reference evidence="4" key="1">
    <citation type="submission" date="2021-02" db="EMBL/GenBank/DDBJ databases">
        <title>Psilocybe cubensis genome.</title>
        <authorList>
            <person name="Mckernan K.J."/>
            <person name="Crawford S."/>
            <person name="Trippe A."/>
            <person name="Kane L.T."/>
            <person name="Mclaughlin S."/>
        </authorList>
    </citation>
    <scope>NUCLEOTIDE SEQUENCE [LARGE SCALE GENOMIC DNA]</scope>
    <source>
        <strain evidence="4">MGC-MH-2018</strain>
    </source>
</reference>
<feature type="coiled-coil region" evidence="1">
    <location>
        <begin position="348"/>
        <end position="375"/>
    </location>
</feature>
<feature type="region of interest" description="Disordered" evidence="2">
    <location>
        <begin position="1"/>
        <end position="39"/>
    </location>
</feature>
<evidence type="ECO:0000256" key="1">
    <source>
        <dbReference type="SAM" id="Coils"/>
    </source>
</evidence>
<sequence>MLANSETPRPLPPAKARRASALLKASATPPPAYGTPFLLNGHERKRRDILGSPMTSTFQLVGWDADPDDQQLPSPPPESEDWMNEKSREELQELLVKADAIIKQRENELGITSAVCKGLYQSNVELKSKHQAMLARIPVSPTRSNSSPESLSKMTLCNSNTSMVSSTSEAALIKSPKRSFYRHTRRVSIASADISLLEDQNAKLLDKLEKLEAESVSADLAGRRELKRLEKEITFLREALEKTQAKSEELEEKVQGAVVGEAWRRKKEREAKFRAMRNLGRDDSFDGEEPIRNFAPEGSRHGGPSDGFSFFPTSSSPNPNRQLKASSGSDDNSTAIPPSLAQPEHALISQLLIKVQELEETNARILQQQSDTAEQLSAVQRDTAHITKVYETLADPNSTELELDHDIDECHEQEESNADDEEEKPLKFSSLRRTIESEEYLEGTCIVRPQLGVSTGKKRASVMGLFDEPEVPISEDFSHGDSSSSLHKDNPMHNQDQSSASWMDEQGHSTLPSITTASAAAGLASPLAPGVLSPLHFFSPAANAPPELSPVNSRHTLQHELDKELGNTAWELHGPPNNHLLHMRTLSLYDLSQISAPPTPSPLSRTSTLSLSHKLANDNASGLRPFYDDSGLSIRDGTTPRTPPLLASANSLRLSVEPPTPNRFDSVGNNASVRGVYSLNDTRSPRMQMMSDTLRSRTNRWVDRRFVIQRQYEDDANEGDIENEDEEEDDQKTLSTSRPPSPLDLTIGIPSRLSHAVDSMIDGFNSFSVTSTGNNDTDADDDDVAPFTAITPLRRRRPGHIRERSVLLHAGTSPEKKEEEKRNSGILLQVWLWLQFAIVVFVFLYAMARRGPAKVLTDDHKRAVARRR</sequence>